<dbReference type="Gene3D" id="3.40.50.720">
    <property type="entry name" value="NAD(P)-binding Rossmann-like Domain"/>
    <property type="match status" value="1"/>
</dbReference>
<evidence type="ECO:0000313" key="4">
    <source>
        <dbReference type="Proteomes" id="UP000467148"/>
    </source>
</evidence>
<evidence type="ECO:0000256" key="2">
    <source>
        <dbReference type="ARBA" id="ARBA00023002"/>
    </source>
</evidence>
<evidence type="ECO:0000256" key="1">
    <source>
        <dbReference type="ARBA" id="ARBA00006484"/>
    </source>
</evidence>
<evidence type="ECO:0000313" key="3">
    <source>
        <dbReference type="EMBL" id="BBY62726.1"/>
    </source>
</evidence>
<organism evidence="3 4">
    <name type="scientific">Mycolicibacterium helvum</name>
    <dbReference type="NCBI Taxonomy" id="1534349"/>
    <lineage>
        <taxon>Bacteria</taxon>
        <taxon>Bacillati</taxon>
        <taxon>Actinomycetota</taxon>
        <taxon>Actinomycetes</taxon>
        <taxon>Mycobacteriales</taxon>
        <taxon>Mycobacteriaceae</taxon>
        <taxon>Mycolicibacterium</taxon>
    </lineage>
</organism>
<keyword evidence="2" id="KW-0560">Oxidoreductase</keyword>
<dbReference type="SUPFAM" id="SSF51735">
    <property type="entry name" value="NAD(P)-binding Rossmann-fold domains"/>
    <property type="match status" value="1"/>
</dbReference>
<dbReference type="InterPro" id="IPR020904">
    <property type="entry name" value="Sc_DH/Rdtase_CS"/>
</dbReference>
<dbReference type="GO" id="GO:0006633">
    <property type="term" value="P:fatty acid biosynthetic process"/>
    <property type="evidence" value="ECO:0007669"/>
    <property type="project" value="TreeGrafter"/>
</dbReference>
<comment type="similarity">
    <text evidence="1">Belongs to the short-chain dehydrogenases/reductases (SDR) family.</text>
</comment>
<dbReference type="PROSITE" id="PS00061">
    <property type="entry name" value="ADH_SHORT"/>
    <property type="match status" value="1"/>
</dbReference>
<dbReference type="GO" id="GO:0016616">
    <property type="term" value="F:oxidoreductase activity, acting on the CH-OH group of donors, NAD or NADP as acceptor"/>
    <property type="evidence" value="ECO:0007669"/>
    <property type="project" value="TreeGrafter"/>
</dbReference>
<reference evidence="3 4" key="1">
    <citation type="journal article" date="2019" name="Emerg. Microbes Infect.">
        <title>Comprehensive subspecies identification of 175 nontuberculous mycobacteria species based on 7547 genomic profiles.</title>
        <authorList>
            <person name="Matsumoto Y."/>
            <person name="Kinjo T."/>
            <person name="Motooka D."/>
            <person name="Nabeya D."/>
            <person name="Jung N."/>
            <person name="Uechi K."/>
            <person name="Horii T."/>
            <person name="Iida T."/>
            <person name="Fujita J."/>
            <person name="Nakamura S."/>
        </authorList>
    </citation>
    <scope>NUCLEOTIDE SEQUENCE [LARGE SCALE GENOMIC DNA]</scope>
    <source>
        <strain evidence="3 4">JCM 30396</strain>
    </source>
</reference>
<dbReference type="KEGG" id="mhev:MHEL_09690"/>
<proteinExistence type="inferred from homology"/>
<dbReference type="CDD" id="cd05233">
    <property type="entry name" value="SDR_c"/>
    <property type="match status" value="1"/>
</dbReference>
<accession>A0A7I7T3P9</accession>
<keyword evidence="4" id="KW-1185">Reference proteome</keyword>
<dbReference type="AlphaFoldDB" id="A0A7I7T3P9"/>
<dbReference type="GO" id="GO:0048038">
    <property type="term" value="F:quinone binding"/>
    <property type="evidence" value="ECO:0007669"/>
    <property type="project" value="TreeGrafter"/>
</dbReference>
<protein>
    <submittedName>
        <fullName evidence="3">Short-chain dehydrogenase</fullName>
    </submittedName>
</protein>
<dbReference type="FunFam" id="3.40.50.720:FF:000084">
    <property type="entry name" value="Short-chain dehydrogenase reductase"/>
    <property type="match status" value="1"/>
</dbReference>
<dbReference type="Proteomes" id="UP000467148">
    <property type="component" value="Chromosome"/>
</dbReference>
<dbReference type="PANTHER" id="PTHR42760:SF133">
    <property type="entry name" value="3-OXOACYL-[ACYL-CARRIER-PROTEIN] REDUCTASE"/>
    <property type="match status" value="1"/>
</dbReference>
<dbReference type="InterPro" id="IPR036291">
    <property type="entry name" value="NAD(P)-bd_dom_sf"/>
</dbReference>
<dbReference type="PRINTS" id="PR00081">
    <property type="entry name" value="GDHRDH"/>
</dbReference>
<sequence length="269" mass="27789">MNMRSNLIITGAAGGIGRATALLCAEHGMGLTLIDLHRQAIEPVAREARERGAGDVLSISCDVSVETQIGESIAASVERLGPPTGLVASAGIEINAPAHQLNLVDWQRTLDVNLTGAFLVCKYTLAAMVDDATSGVGAGRSIVLVSSPAALVGFAGGGNTAYAASKGGVSAMTRALALDYADHDIRVNAVVPGSTDTDLLYAGVSPADLPDKRAAISNAAREQIPLRRLADPREIAHAIHWLLSPHSSYVTGSHLMCDGGLMAKSANTF</sequence>
<dbReference type="InterPro" id="IPR002347">
    <property type="entry name" value="SDR_fam"/>
</dbReference>
<name>A0A7I7T3P9_9MYCO</name>
<gene>
    <name evidence="3" type="ORF">MHEL_09690</name>
</gene>
<dbReference type="EMBL" id="AP022596">
    <property type="protein sequence ID" value="BBY62726.1"/>
    <property type="molecule type" value="Genomic_DNA"/>
</dbReference>
<dbReference type="Pfam" id="PF13561">
    <property type="entry name" value="adh_short_C2"/>
    <property type="match status" value="1"/>
</dbReference>
<dbReference type="PANTHER" id="PTHR42760">
    <property type="entry name" value="SHORT-CHAIN DEHYDROGENASES/REDUCTASES FAMILY MEMBER"/>
    <property type="match status" value="1"/>
</dbReference>